<dbReference type="EMBL" id="CAJVCH010537386">
    <property type="protein sequence ID" value="CAG7825737.1"/>
    <property type="molecule type" value="Genomic_DNA"/>
</dbReference>
<evidence type="ECO:0000256" key="1">
    <source>
        <dbReference type="SAM" id="SignalP"/>
    </source>
</evidence>
<organism evidence="2 3">
    <name type="scientific">Allacma fusca</name>
    <dbReference type="NCBI Taxonomy" id="39272"/>
    <lineage>
        <taxon>Eukaryota</taxon>
        <taxon>Metazoa</taxon>
        <taxon>Ecdysozoa</taxon>
        <taxon>Arthropoda</taxon>
        <taxon>Hexapoda</taxon>
        <taxon>Collembola</taxon>
        <taxon>Symphypleona</taxon>
        <taxon>Sminthuridae</taxon>
        <taxon>Allacma</taxon>
    </lineage>
</organism>
<evidence type="ECO:0000313" key="2">
    <source>
        <dbReference type="EMBL" id="CAG7825737.1"/>
    </source>
</evidence>
<accession>A0A8J2KYJ6</accession>
<name>A0A8J2KYJ6_9HEXA</name>
<feature type="chain" id="PRO_5035185325" evidence="1">
    <location>
        <begin position="20"/>
        <end position="153"/>
    </location>
</feature>
<reference evidence="2" key="1">
    <citation type="submission" date="2021-06" db="EMBL/GenBank/DDBJ databases">
        <authorList>
            <person name="Hodson N. C."/>
            <person name="Mongue J. A."/>
            <person name="Jaron S. K."/>
        </authorList>
    </citation>
    <scope>NUCLEOTIDE SEQUENCE</scope>
</reference>
<comment type="caution">
    <text evidence="2">The sequence shown here is derived from an EMBL/GenBank/DDBJ whole genome shotgun (WGS) entry which is preliminary data.</text>
</comment>
<proteinExistence type="predicted"/>
<evidence type="ECO:0000313" key="3">
    <source>
        <dbReference type="Proteomes" id="UP000708208"/>
    </source>
</evidence>
<dbReference type="Proteomes" id="UP000708208">
    <property type="component" value="Unassembled WGS sequence"/>
</dbReference>
<keyword evidence="3" id="KW-1185">Reference proteome</keyword>
<protein>
    <submittedName>
        <fullName evidence="2">Uncharacterized protein</fullName>
    </submittedName>
</protein>
<feature type="signal peptide" evidence="1">
    <location>
        <begin position="1"/>
        <end position="19"/>
    </location>
</feature>
<keyword evidence="1" id="KW-0732">Signal</keyword>
<dbReference type="AlphaFoldDB" id="A0A8J2KYJ6"/>
<gene>
    <name evidence="2" type="ORF">AFUS01_LOCUS35831</name>
</gene>
<sequence>MALFPRILGAACILGIISALPPQKELQLKDVLETMYRKRHDNNVPTQPGFMDNLTGLFVTAVRNFRSSIEQILDSPKASNATSGGNGTENVAVYHNGQQQRVSNGVNRIVKGALEANVAEILRGSVDIPENQQFRNIANRVVDAVFSSGNGTS</sequence>